<sequence>MTTDVVTEPGERAAAAGAGRQPHGFAAQGGGRPLTTTVPVLPLWERPREGACR</sequence>
<reference evidence="3" key="1">
    <citation type="journal article" date="2019" name="Int. J. Syst. Evol. Microbiol.">
        <title>The Global Catalogue of Microorganisms (GCM) 10K type strain sequencing project: providing services to taxonomists for standard genome sequencing and annotation.</title>
        <authorList>
            <consortium name="The Broad Institute Genomics Platform"/>
            <consortium name="The Broad Institute Genome Sequencing Center for Infectious Disease"/>
            <person name="Wu L."/>
            <person name="Ma J."/>
        </authorList>
    </citation>
    <scope>NUCLEOTIDE SEQUENCE [LARGE SCALE GENOMIC DNA]</scope>
    <source>
        <strain evidence="3">KCTC 42586</strain>
    </source>
</reference>
<dbReference type="RefSeq" id="WP_380853341.1">
    <property type="nucleotide sequence ID" value="NZ_JBHSKM010000008.1"/>
</dbReference>
<protein>
    <submittedName>
        <fullName evidence="2">Uncharacterized protein</fullName>
    </submittedName>
</protein>
<keyword evidence="3" id="KW-1185">Reference proteome</keyword>
<comment type="caution">
    <text evidence="2">The sequence shown here is derived from an EMBL/GenBank/DDBJ whole genome shotgun (WGS) entry which is preliminary data.</text>
</comment>
<evidence type="ECO:0000313" key="2">
    <source>
        <dbReference type="EMBL" id="MFC5215422.1"/>
    </source>
</evidence>
<evidence type="ECO:0000256" key="1">
    <source>
        <dbReference type="SAM" id="MobiDB-lite"/>
    </source>
</evidence>
<name>A0ABW0CJK7_STRCD</name>
<proteinExistence type="predicted"/>
<evidence type="ECO:0000313" key="3">
    <source>
        <dbReference type="Proteomes" id="UP001596263"/>
    </source>
</evidence>
<dbReference type="Proteomes" id="UP001596263">
    <property type="component" value="Unassembled WGS sequence"/>
</dbReference>
<gene>
    <name evidence="2" type="ORF">ACFPQ9_16400</name>
</gene>
<accession>A0ABW0CJK7</accession>
<organism evidence="2 3">
    <name type="scientific">Streptomyces coerulescens</name>
    <dbReference type="NCBI Taxonomy" id="29304"/>
    <lineage>
        <taxon>Bacteria</taxon>
        <taxon>Bacillati</taxon>
        <taxon>Actinomycetota</taxon>
        <taxon>Actinomycetes</taxon>
        <taxon>Kitasatosporales</taxon>
        <taxon>Streptomycetaceae</taxon>
        <taxon>Streptomyces</taxon>
    </lineage>
</organism>
<dbReference type="EMBL" id="JBHSKM010000008">
    <property type="protein sequence ID" value="MFC5215422.1"/>
    <property type="molecule type" value="Genomic_DNA"/>
</dbReference>
<feature type="region of interest" description="Disordered" evidence="1">
    <location>
        <begin position="1"/>
        <end position="40"/>
    </location>
</feature>